<protein>
    <recommendedName>
        <fullName evidence="3">HTH hxlR-type domain-containing protein</fullName>
    </recommendedName>
</protein>
<gene>
    <name evidence="1" type="ORF">MDOR_27850</name>
</gene>
<reference evidence="1 2" key="1">
    <citation type="journal article" date="2019" name="Emerg. Microbes Infect.">
        <title>Comprehensive subspecies identification of 175 nontuberculous mycobacteria species based on 7547 genomic profiles.</title>
        <authorList>
            <person name="Matsumoto Y."/>
            <person name="Kinjo T."/>
            <person name="Motooka D."/>
            <person name="Nabeya D."/>
            <person name="Jung N."/>
            <person name="Uechi K."/>
            <person name="Horii T."/>
            <person name="Iida T."/>
            <person name="Fujita J."/>
            <person name="Nakamura S."/>
        </authorList>
    </citation>
    <scope>NUCLEOTIDE SEQUENCE [LARGE SCALE GENOMIC DNA]</scope>
    <source>
        <strain evidence="1 2">JCM 12405</strain>
    </source>
</reference>
<sequence>MPRSYGQHCALAKSLDLVGDRWTLLIVRELLDRPRRYGLVVKRELPKPASGKVYDLTGDGRARCAPMCATTAPVLMW</sequence>
<organism evidence="1 2">
    <name type="scientific">Mycolicibacterium doricum</name>
    <dbReference type="NCBI Taxonomy" id="126673"/>
    <lineage>
        <taxon>Bacteria</taxon>
        <taxon>Bacillati</taxon>
        <taxon>Actinomycetota</taxon>
        <taxon>Actinomycetes</taxon>
        <taxon>Mycobacteriales</taxon>
        <taxon>Mycobacteriaceae</taxon>
        <taxon>Mycolicibacterium</taxon>
    </lineage>
</organism>
<dbReference type="Gene3D" id="1.10.10.10">
    <property type="entry name" value="Winged helix-like DNA-binding domain superfamily/Winged helix DNA-binding domain"/>
    <property type="match status" value="1"/>
</dbReference>
<proteinExistence type="predicted"/>
<dbReference type="AlphaFoldDB" id="A0A7I7VTJ5"/>
<dbReference type="Proteomes" id="UP000467201">
    <property type="component" value="Chromosome"/>
</dbReference>
<name>A0A7I7VTJ5_9MYCO</name>
<dbReference type="InterPro" id="IPR036390">
    <property type="entry name" value="WH_DNA-bd_sf"/>
</dbReference>
<dbReference type="KEGG" id="mdr:MDOR_27850"/>
<accession>A0A7I7VTJ5</accession>
<dbReference type="SUPFAM" id="SSF46785">
    <property type="entry name" value="Winged helix' DNA-binding domain"/>
    <property type="match status" value="1"/>
</dbReference>
<evidence type="ECO:0000313" key="2">
    <source>
        <dbReference type="Proteomes" id="UP000467201"/>
    </source>
</evidence>
<dbReference type="InterPro" id="IPR036388">
    <property type="entry name" value="WH-like_DNA-bd_sf"/>
</dbReference>
<dbReference type="EMBL" id="AP022605">
    <property type="protein sequence ID" value="BBZ08616.1"/>
    <property type="molecule type" value="Genomic_DNA"/>
</dbReference>
<dbReference type="RefSeq" id="WP_235849634.1">
    <property type="nucleotide sequence ID" value="NZ_AP022605.1"/>
</dbReference>
<evidence type="ECO:0000313" key="1">
    <source>
        <dbReference type="EMBL" id="BBZ08616.1"/>
    </source>
</evidence>
<evidence type="ECO:0008006" key="3">
    <source>
        <dbReference type="Google" id="ProtNLM"/>
    </source>
</evidence>